<dbReference type="InterPro" id="IPR038792">
    <property type="entry name" value="CFAP97D1/2"/>
</dbReference>
<dbReference type="Proteomes" id="UP001295684">
    <property type="component" value="Unassembled WGS sequence"/>
</dbReference>
<dbReference type="AlphaFoldDB" id="A0AAD1UQT9"/>
<evidence type="ECO:0000313" key="4">
    <source>
        <dbReference type="Proteomes" id="UP001295684"/>
    </source>
</evidence>
<sequence>MDRAEAFGTSKVVVDKIKARERQKHLNEIRCAKSLLDNSVPGSMRLRKGNPKKERMLEERYTEIERANRILLEKMANIIGTKNPVHHNLRQQPTKLSSSFFMPGLNVKPSLNSDKRKRELNRINFENNKLLRRLQSKKPTYDIVRWAKDRRKNEKIIQNISAYPHIIGKRNQSVPKKRLIKIKHSANTTHEPHGKMVFPGAKRMKSIGDDSGEDLITNQSNNDALNRTNMTGVSKPPLSINTSSDMHKVRPFPTQANSVSSQRILLFEKKQRIGKNDYLVEISRDKLHLFIIAFLIENPKYFTLQLPMKQAFKLLLDLDNSFEALIDLLYFKHGSLVLPDIFRPQFSPRNMGIAAKTTNNKDFPKYKGFGSNMNSKGTISEATASRPALENTEFVKPLGSTTQKEKPVGMNSDQKSSNPHEEEKDENDDYKHDFKS</sequence>
<reference evidence="3" key="1">
    <citation type="submission" date="2023-07" db="EMBL/GenBank/DDBJ databases">
        <authorList>
            <consortium name="AG Swart"/>
            <person name="Singh M."/>
            <person name="Singh A."/>
            <person name="Seah K."/>
            <person name="Emmerich C."/>
        </authorList>
    </citation>
    <scope>NUCLEOTIDE SEQUENCE</scope>
    <source>
        <strain evidence="3">DP1</strain>
    </source>
</reference>
<dbReference type="Pfam" id="PF13879">
    <property type="entry name" value="Hmw_CFAP97"/>
    <property type="match status" value="1"/>
</dbReference>
<dbReference type="InterPro" id="IPR029488">
    <property type="entry name" value="Hmw/CFAP97"/>
</dbReference>
<comment type="caution">
    <text evidence="3">The sequence shown here is derived from an EMBL/GenBank/DDBJ whole genome shotgun (WGS) entry which is preliminary data.</text>
</comment>
<evidence type="ECO:0000313" key="3">
    <source>
        <dbReference type="EMBL" id="CAI2369270.1"/>
    </source>
</evidence>
<evidence type="ECO:0000256" key="1">
    <source>
        <dbReference type="ARBA" id="ARBA00008315"/>
    </source>
</evidence>
<evidence type="ECO:0000256" key="2">
    <source>
        <dbReference type="SAM" id="MobiDB-lite"/>
    </source>
</evidence>
<organism evidence="3 4">
    <name type="scientific">Euplotes crassus</name>
    <dbReference type="NCBI Taxonomy" id="5936"/>
    <lineage>
        <taxon>Eukaryota</taxon>
        <taxon>Sar</taxon>
        <taxon>Alveolata</taxon>
        <taxon>Ciliophora</taxon>
        <taxon>Intramacronucleata</taxon>
        <taxon>Spirotrichea</taxon>
        <taxon>Hypotrichia</taxon>
        <taxon>Euplotida</taxon>
        <taxon>Euplotidae</taxon>
        <taxon>Moneuplotes</taxon>
    </lineage>
</organism>
<comment type="similarity">
    <text evidence="1">Belongs to the CFAP97 family.</text>
</comment>
<dbReference type="PANTHER" id="PTHR33768">
    <property type="entry name" value="MIP11318P"/>
    <property type="match status" value="1"/>
</dbReference>
<keyword evidence="4" id="KW-1185">Reference proteome</keyword>
<feature type="region of interest" description="Disordered" evidence="2">
    <location>
        <begin position="380"/>
        <end position="436"/>
    </location>
</feature>
<accession>A0AAD1UQT9</accession>
<dbReference type="EMBL" id="CAMPGE010010421">
    <property type="protein sequence ID" value="CAI2369270.1"/>
    <property type="molecule type" value="Genomic_DNA"/>
</dbReference>
<dbReference type="PANTHER" id="PTHR33768:SF3">
    <property type="entry name" value="MIP11318P"/>
    <property type="match status" value="1"/>
</dbReference>
<feature type="compositionally biased region" description="Polar residues" evidence="2">
    <location>
        <begin position="219"/>
        <end position="232"/>
    </location>
</feature>
<feature type="region of interest" description="Disordered" evidence="2">
    <location>
        <begin position="219"/>
        <end position="247"/>
    </location>
</feature>
<proteinExistence type="inferred from homology"/>
<name>A0AAD1UQT9_EUPCR</name>
<protein>
    <submittedName>
        <fullName evidence="3">Uncharacterized protein</fullName>
    </submittedName>
</protein>
<gene>
    <name evidence="3" type="ORF">ECRASSUSDP1_LOCUS10568</name>
</gene>